<dbReference type="RefSeq" id="WP_184221374.1">
    <property type="nucleotide sequence ID" value="NZ_JACHIP010000006.1"/>
</dbReference>
<protein>
    <recommendedName>
        <fullName evidence="3">Cysteine peptidase C11 family protein</fullName>
    </recommendedName>
</protein>
<name>A0A7W7ZH69_9BACT</name>
<dbReference type="InterPro" id="IPR005077">
    <property type="entry name" value="Peptidase_C11"/>
</dbReference>
<evidence type="ECO:0008006" key="3">
    <source>
        <dbReference type="Google" id="ProtNLM"/>
    </source>
</evidence>
<organism evidence="1 2">
    <name type="scientific">Granulicella aggregans</name>
    <dbReference type="NCBI Taxonomy" id="474949"/>
    <lineage>
        <taxon>Bacteria</taxon>
        <taxon>Pseudomonadati</taxon>
        <taxon>Acidobacteriota</taxon>
        <taxon>Terriglobia</taxon>
        <taxon>Terriglobales</taxon>
        <taxon>Acidobacteriaceae</taxon>
        <taxon>Granulicella</taxon>
    </lineage>
</organism>
<dbReference type="Pfam" id="PF03415">
    <property type="entry name" value="Peptidase_C11"/>
    <property type="match status" value="1"/>
</dbReference>
<accession>A0A7W7ZH69</accession>
<evidence type="ECO:0000313" key="2">
    <source>
        <dbReference type="Proteomes" id="UP000540989"/>
    </source>
</evidence>
<comment type="caution">
    <text evidence="1">The sequence shown here is derived from an EMBL/GenBank/DDBJ whole genome shotgun (WGS) entry which is preliminary data.</text>
</comment>
<sequence>MSEPWKILMYIAADNSLFDHALVSLRQTIEASRLGTSEILVQFDGPDQDSAARFRVAGGRKAVEWEAPAGYTADRAKRLEHFLDWAAEDDKKSAGKSPIFLVLWGHGAGLDHVYVYATASAPTDALPPKAGVKDFFDAGDANIYVKDIALARVFRDFTKKIGRKIDVLGLDACLMGLAEIAHEVRESVEIMVSSDEDIPDASFPYREIVGAMETNSSLDGKTLAQLIVDKYVATYNPAKDTTAVSLSALELSTCDAFAAEFKSLVKALLAGLTEETSENRIVRAREFSRTQSEPTYIDLFVFLTELTESFDRSSDIYRHAGNSLHHLYILHHRAAPKDEMINSHGLAIYFPKNLDPEQVAAASPTIFPVQPAASETLPAPQGGGVKTPPHIPDKSVLLPGGATLPIKSYQILWSEYIKLEFNRTTGWSTLVRFFLPEIPKGL</sequence>
<dbReference type="AlphaFoldDB" id="A0A7W7ZH69"/>
<keyword evidence="2" id="KW-1185">Reference proteome</keyword>
<dbReference type="EMBL" id="JACHIP010000006">
    <property type="protein sequence ID" value="MBB5059668.1"/>
    <property type="molecule type" value="Genomic_DNA"/>
</dbReference>
<dbReference type="Proteomes" id="UP000540989">
    <property type="component" value="Unassembled WGS sequence"/>
</dbReference>
<dbReference type="Gene3D" id="3.40.50.11970">
    <property type="match status" value="1"/>
</dbReference>
<evidence type="ECO:0000313" key="1">
    <source>
        <dbReference type="EMBL" id="MBB5059668.1"/>
    </source>
</evidence>
<reference evidence="1 2" key="1">
    <citation type="submission" date="2020-08" db="EMBL/GenBank/DDBJ databases">
        <title>Genomic Encyclopedia of Type Strains, Phase IV (KMG-V): Genome sequencing to study the core and pangenomes of soil and plant-associated prokaryotes.</title>
        <authorList>
            <person name="Whitman W."/>
        </authorList>
    </citation>
    <scope>NUCLEOTIDE SEQUENCE [LARGE SCALE GENOMIC DNA]</scope>
    <source>
        <strain evidence="1 2">M8UP14</strain>
    </source>
</reference>
<proteinExistence type="predicted"/>
<gene>
    <name evidence="1" type="ORF">HDF16_004394</name>
</gene>
<dbReference type="PANTHER" id="PTHR37835:SF1">
    <property type="entry name" value="ALPHA-CLOSTRIPAIN"/>
    <property type="match status" value="1"/>
</dbReference>
<dbReference type="PANTHER" id="PTHR37835">
    <property type="entry name" value="ALPHA-CLOSTRIPAIN"/>
    <property type="match status" value="1"/>
</dbReference>